<dbReference type="STRING" id="400682.A0A1X7ULI2"/>
<feature type="compositionally biased region" description="Basic and acidic residues" evidence="3">
    <location>
        <begin position="670"/>
        <end position="682"/>
    </location>
</feature>
<name>A0A1X7ULI2_AMPQE</name>
<proteinExistence type="predicted"/>
<dbReference type="SMART" id="SM00147">
    <property type="entry name" value="RasGEF"/>
    <property type="match status" value="1"/>
</dbReference>
<dbReference type="InterPro" id="IPR023578">
    <property type="entry name" value="Ras_GEF_dom_sf"/>
</dbReference>
<protein>
    <recommendedName>
        <fullName evidence="4">Ras-GEF domain-containing protein</fullName>
    </recommendedName>
</protein>
<feature type="compositionally biased region" description="Low complexity" evidence="3">
    <location>
        <begin position="647"/>
        <end position="659"/>
    </location>
</feature>
<evidence type="ECO:0000256" key="1">
    <source>
        <dbReference type="ARBA" id="ARBA00022658"/>
    </source>
</evidence>
<dbReference type="InterPro" id="IPR036964">
    <property type="entry name" value="RASGEF_cat_dom_sf"/>
</dbReference>
<dbReference type="Pfam" id="PF00617">
    <property type="entry name" value="RasGEF"/>
    <property type="match status" value="1"/>
</dbReference>
<feature type="region of interest" description="Disordered" evidence="3">
    <location>
        <begin position="647"/>
        <end position="694"/>
    </location>
</feature>
<evidence type="ECO:0000256" key="2">
    <source>
        <dbReference type="PROSITE-ProRule" id="PRU00168"/>
    </source>
</evidence>
<reference evidence="6" key="1">
    <citation type="journal article" date="2010" name="Nature">
        <title>The Amphimedon queenslandica genome and the evolution of animal complexity.</title>
        <authorList>
            <person name="Srivastava M."/>
            <person name="Simakov O."/>
            <person name="Chapman J."/>
            <person name="Fahey B."/>
            <person name="Gauthier M.E."/>
            <person name="Mitros T."/>
            <person name="Richards G.S."/>
            <person name="Conaco C."/>
            <person name="Dacre M."/>
            <person name="Hellsten U."/>
            <person name="Larroux C."/>
            <person name="Putnam N.H."/>
            <person name="Stanke M."/>
            <person name="Adamska M."/>
            <person name="Darling A."/>
            <person name="Degnan S.M."/>
            <person name="Oakley T.H."/>
            <person name="Plachetzki D.C."/>
            <person name="Zhai Y."/>
            <person name="Adamski M."/>
            <person name="Calcino A."/>
            <person name="Cummins S.F."/>
            <person name="Goodstein D.M."/>
            <person name="Harris C."/>
            <person name="Jackson D.J."/>
            <person name="Leys S.P."/>
            <person name="Shu S."/>
            <person name="Woodcroft B.J."/>
            <person name="Vervoort M."/>
            <person name="Kosik K.S."/>
            <person name="Manning G."/>
            <person name="Degnan B.M."/>
            <person name="Rokhsar D.S."/>
        </authorList>
    </citation>
    <scope>NUCLEOTIDE SEQUENCE [LARGE SCALE GENOMIC DNA]</scope>
</reference>
<feature type="region of interest" description="Disordered" evidence="3">
    <location>
        <begin position="162"/>
        <end position="267"/>
    </location>
</feature>
<dbReference type="Gene3D" id="1.10.840.10">
    <property type="entry name" value="Ras guanine-nucleotide exchange factors catalytic domain"/>
    <property type="match status" value="1"/>
</dbReference>
<reference evidence="5" key="2">
    <citation type="submission" date="2017-05" db="UniProtKB">
        <authorList>
            <consortium name="EnsemblMetazoa"/>
        </authorList>
    </citation>
    <scope>IDENTIFICATION</scope>
</reference>
<dbReference type="GO" id="GO:0007265">
    <property type="term" value="P:Ras protein signal transduction"/>
    <property type="evidence" value="ECO:0007669"/>
    <property type="project" value="TreeGrafter"/>
</dbReference>
<feature type="compositionally biased region" description="Polar residues" evidence="3">
    <location>
        <begin position="181"/>
        <end position="192"/>
    </location>
</feature>
<dbReference type="EnsemblMetazoa" id="XM_011406442.2">
    <property type="protein sequence ID" value="XP_011404744.2"/>
    <property type="gene ID" value="LOC105313211"/>
</dbReference>
<dbReference type="SUPFAM" id="SSF48366">
    <property type="entry name" value="Ras GEF"/>
    <property type="match status" value="1"/>
</dbReference>
<dbReference type="AlphaFoldDB" id="A0A1X7ULI2"/>
<organism evidence="5">
    <name type="scientific">Amphimedon queenslandica</name>
    <name type="common">Sponge</name>
    <dbReference type="NCBI Taxonomy" id="400682"/>
    <lineage>
        <taxon>Eukaryota</taxon>
        <taxon>Metazoa</taxon>
        <taxon>Porifera</taxon>
        <taxon>Demospongiae</taxon>
        <taxon>Heteroscleromorpha</taxon>
        <taxon>Haplosclerida</taxon>
        <taxon>Niphatidae</taxon>
        <taxon>Amphimedon</taxon>
    </lineage>
</organism>
<dbReference type="GO" id="GO:0005085">
    <property type="term" value="F:guanyl-nucleotide exchange factor activity"/>
    <property type="evidence" value="ECO:0007669"/>
    <property type="project" value="UniProtKB-KW"/>
</dbReference>
<feature type="region of interest" description="Disordered" evidence="3">
    <location>
        <begin position="1"/>
        <end position="49"/>
    </location>
</feature>
<dbReference type="OrthoDB" id="6021951at2759"/>
<dbReference type="Proteomes" id="UP000007879">
    <property type="component" value="Unassembled WGS sequence"/>
</dbReference>
<evidence type="ECO:0000259" key="4">
    <source>
        <dbReference type="PROSITE" id="PS50009"/>
    </source>
</evidence>
<feature type="compositionally biased region" description="Pro residues" evidence="3">
    <location>
        <begin position="746"/>
        <end position="756"/>
    </location>
</feature>
<gene>
    <name evidence="5" type="primary">105313211</name>
</gene>
<dbReference type="PANTHER" id="PTHR23113">
    <property type="entry name" value="GUANINE NUCLEOTIDE EXCHANGE FACTOR"/>
    <property type="match status" value="1"/>
</dbReference>
<dbReference type="InParanoid" id="A0A1X7ULI2"/>
<feature type="region of interest" description="Disordered" evidence="3">
    <location>
        <begin position="728"/>
        <end position="757"/>
    </location>
</feature>
<feature type="compositionally biased region" description="Acidic residues" evidence="3">
    <location>
        <begin position="685"/>
        <end position="694"/>
    </location>
</feature>
<feature type="compositionally biased region" description="Polar residues" evidence="3">
    <location>
        <begin position="37"/>
        <end position="46"/>
    </location>
</feature>
<feature type="compositionally biased region" description="Basic and acidic residues" evidence="3">
    <location>
        <begin position="203"/>
        <end position="215"/>
    </location>
</feature>
<feature type="compositionally biased region" description="Low complexity" evidence="3">
    <location>
        <begin position="1"/>
        <end position="13"/>
    </location>
</feature>
<sequence length="880" mass="99554">MCSLTASSLSSPLPMMPEEKKKFKKKGGQAKDRESNPQRPQETELVSPQRVLAEEFTEIKAETDSSDVVKLYLTDSELVVAKNEGGQLRHVRTHSLRKDSLTKEEREGKLTLTVQEGDNVLFNYKMNKDDNHEEWLQRISSLSQVDTVSSLPVRLPILIPDKPTPPTVRIQRPSREWHGETFSSKETAQFMPSKNRIKSSPLRRREAFRPRDIKRFSFHRSSSAPPEDEDQNEEIVPFSPSHLKENDKVVKSSPSSRNSSLKKTKLMSFSPKAHKFTRALSAKLMNANTSLSAHTSPKPNKKDVFKRGHSFHSEVSTASLPRSLPNKYVRKSQTVYVSQPKSPGSSNLFKVFQRKRIHSVTSGLEQVDSGERSKTDLFSRPNCSKLYLQDPQILAEELSLIDSEMFRKISISELIDNAWMNKKSKQSTSPNVLAMIQAFNRIACIVCTEVVHERCLQTRGKVISKYITLAGRCYKLHNYNSMKAILSGLQSQAVFRLKRSWNHVPSKKRKKYQRLSAIIDSDEVQREMEINLQNRVQCVPYLGWLLTNIVHWKDYKSLRMRSESFSKETKRNKWSHRASVCSVSMPTSPVNDDDSTLLHSTEVMSRSLCDMLQVNYKTTTVTHPLLLSISPPSQEFLQVKGAITSASDSDSSIKADSAIGLDSSMSQASPERKSEVKKKQSEEAVVAEDEEEDRDNYCLPVLEQHFDDSETEEDCLSSLSSSTLSLTSPFTTLPSRPQKRRVTLPIHPPSSSPPPRVEVCLHSDTSGTLFSSCPVHLHSPLYDFDESTICRLSAVARQLLLDSNEECTTDSASKEVVNEKDESTDHPLRDAMLTLFEQYQVNTLSYLTDYSSNAKVRHLIMEAPWIDDGVCHAVSLQVEP</sequence>
<evidence type="ECO:0000313" key="5">
    <source>
        <dbReference type="EnsemblMetazoa" id="Aqu2.1.28526_001"/>
    </source>
</evidence>
<accession>A0A1X7ULI2</accession>
<dbReference type="GO" id="GO:0005886">
    <property type="term" value="C:plasma membrane"/>
    <property type="evidence" value="ECO:0007669"/>
    <property type="project" value="TreeGrafter"/>
</dbReference>
<dbReference type="KEGG" id="aqu:105313211"/>
<dbReference type="InterPro" id="IPR008937">
    <property type="entry name" value="Ras-like_GEF"/>
</dbReference>
<dbReference type="PANTHER" id="PTHR23113:SF368">
    <property type="entry name" value="CELL DIVISION CONTROL PROTEIN 25"/>
    <property type="match status" value="1"/>
</dbReference>
<evidence type="ECO:0000256" key="3">
    <source>
        <dbReference type="SAM" id="MobiDB-lite"/>
    </source>
</evidence>
<dbReference type="PROSITE" id="PS50009">
    <property type="entry name" value="RASGEF_CAT"/>
    <property type="match status" value="1"/>
</dbReference>
<dbReference type="eggNOG" id="KOG3417">
    <property type="taxonomic scope" value="Eukaryota"/>
</dbReference>
<feature type="domain" description="Ras-GEF" evidence="4">
    <location>
        <begin position="390"/>
        <end position="621"/>
    </location>
</feature>
<dbReference type="EnsemblMetazoa" id="Aqu2.1.28526_001">
    <property type="protein sequence ID" value="Aqu2.1.28526_001"/>
    <property type="gene ID" value="Aqu2.1.28526"/>
</dbReference>
<evidence type="ECO:0000313" key="6">
    <source>
        <dbReference type="Proteomes" id="UP000007879"/>
    </source>
</evidence>
<keyword evidence="6" id="KW-1185">Reference proteome</keyword>
<dbReference type="InterPro" id="IPR001895">
    <property type="entry name" value="RASGEF_cat_dom"/>
</dbReference>
<keyword evidence="1 2" id="KW-0344">Guanine-nucleotide releasing factor</keyword>